<feature type="compositionally biased region" description="Polar residues" evidence="2">
    <location>
        <begin position="1"/>
        <end position="16"/>
    </location>
</feature>
<proteinExistence type="predicted"/>
<keyword evidence="1" id="KW-0175">Coiled coil</keyword>
<protein>
    <submittedName>
        <fullName evidence="3">Oidioi.mRNA.OKI2018_I69.chr2.g4940.t1.cds</fullName>
    </submittedName>
</protein>
<evidence type="ECO:0000313" key="3">
    <source>
        <dbReference type="EMBL" id="CAG5110552.1"/>
    </source>
</evidence>
<name>A0ABN7T367_OIKDI</name>
<organism evidence="3 4">
    <name type="scientific">Oikopleura dioica</name>
    <name type="common">Tunicate</name>
    <dbReference type="NCBI Taxonomy" id="34765"/>
    <lineage>
        <taxon>Eukaryota</taxon>
        <taxon>Metazoa</taxon>
        <taxon>Chordata</taxon>
        <taxon>Tunicata</taxon>
        <taxon>Appendicularia</taxon>
        <taxon>Copelata</taxon>
        <taxon>Oikopleuridae</taxon>
        <taxon>Oikopleura</taxon>
    </lineage>
</organism>
<evidence type="ECO:0000256" key="2">
    <source>
        <dbReference type="SAM" id="MobiDB-lite"/>
    </source>
</evidence>
<dbReference type="Proteomes" id="UP001158576">
    <property type="component" value="Chromosome 2"/>
</dbReference>
<feature type="coiled-coil region" evidence="1">
    <location>
        <begin position="83"/>
        <end position="191"/>
    </location>
</feature>
<reference evidence="3 4" key="1">
    <citation type="submission" date="2021-04" db="EMBL/GenBank/DDBJ databases">
        <authorList>
            <person name="Bliznina A."/>
        </authorList>
    </citation>
    <scope>NUCLEOTIDE SEQUENCE [LARGE SCALE GENOMIC DNA]</scope>
</reference>
<gene>
    <name evidence="3" type="ORF">OKIOD_LOCUS13705</name>
</gene>
<dbReference type="EMBL" id="OU015567">
    <property type="protein sequence ID" value="CAG5110552.1"/>
    <property type="molecule type" value="Genomic_DNA"/>
</dbReference>
<evidence type="ECO:0000256" key="1">
    <source>
        <dbReference type="SAM" id="Coils"/>
    </source>
</evidence>
<keyword evidence="4" id="KW-1185">Reference proteome</keyword>
<sequence length="199" mass="23371">MDRSQSESLFTDSSASFEEVPVQPEDVEVLKRNQQESREKINSIEGLPHHLRDIFHTVSNQHFEARINQSQQAERLLVLNRQNQQFSIENRKLKTALEETKQSLATATVDRDHFSRRKDEYKAELAKMEREVDEYKEEVNATFEQQNLNLEAMEADLIKFKEKAERLEQENNKLNRKIAQFNAQVAQMHNLTIQADDDL</sequence>
<accession>A0ABN7T367</accession>
<evidence type="ECO:0000313" key="4">
    <source>
        <dbReference type="Proteomes" id="UP001158576"/>
    </source>
</evidence>
<feature type="region of interest" description="Disordered" evidence="2">
    <location>
        <begin position="1"/>
        <end position="23"/>
    </location>
</feature>